<feature type="domain" description="C2 DOCK-type" evidence="4">
    <location>
        <begin position="138"/>
        <end position="251"/>
    </location>
</feature>
<organism evidence="5 6">
    <name type="scientific">Aureobasidium melanogenum</name>
    <name type="common">Aureobasidium pullulans var. melanogenum</name>
    <dbReference type="NCBI Taxonomy" id="46634"/>
    <lineage>
        <taxon>Eukaryota</taxon>
        <taxon>Fungi</taxon>
        <taxon>Dikarya</taxon>
        <taxon>Ascomycota</taxon>
        <taxon>Pezizomycotina</taxon>
        <taxon>Dothideomycetes</taxon>
        <taxon>Dothideomycetidae</taxon>
        <taxon>Dothideales</taxon>
        <taxon>Saccotheciaceae</taxon>
        <taxon>Aureobasidium</taxon>
    </lineage>
</organism>
<dbReference type="Gene3D" id="2.60.40.150">
    <property type="entry name" value="C2 domain"/>
    <property type="match status" value="1"/>
</dbReference>
<sequence>MRGRPQTPVVTDTQGRPATAEKKLRRVIGYGAIEIGELIRQHGNTVHNISLWTPAEAFEEVIEEPTVGTDGWEDVIKNLVRSPMGSFTKAPSVGKFQLDLRAFAHPNSDVLIKDHPALLRDVYCTQALNLSSGSAHQRSDVYLTIKEPILPSGARCFHPQEGSVAIPNEADLRNLQLTLEVRTEAGTRIENSVWPTSNRPPHTAYRTSAIDRSEIWNQTIRLSVPNEDLPHAHVVLSIAEGNQFPFALAWI</sequence>
<dbReference type="InterPro" id="IPR035892">
    <property type="entry name" value="C2_domain_sf"/>
</dbReference>
<feature type="non-terminal residue" evidence="5">
    <location>
        <position position="251"/>
    </location>
</feature>
<comment type="caution">
    <text evidence="5">The sequence shown here is derived from an EMBL/GenBank/DDBJ whole genome shotgun (WGS) entry which is preliminary data.</text>
</comment>
<reference evidence="5" key="2">
    <citation type="submission" date="2021-08" db="EMBL/GenBank/DDBJ databases">
        <authorList>
            <person name="Gostincar C."/>
            <person name="Sun X."/>
            <person name="Song Z."/>
            <person name="Gunde-Cimerman N."/>
        </authorList>
    </citation>
    <scope>NUCLEOTIDE SEQUENCE</scope>
    <source>
        <strain evidence="5">EXF-9298</strain>
    </source>
</reference>
<dbReference type="PROSITE" id="PS51650">
    <property type="entry name" value="C2_DOCK"/>
    <property type="match status" value="1"/>
</dbReference>
<dbReference type="GO" id="GO:0005085">
    <property type="term" value="F:guanyl-nucleotide exchange factor activity"/>
    <property type="evidence" value="ECO:0007669"/>
    <property type="project" value="InterPro"/>
</dbReference>
<evidence type="ECO:0000256" key="3">
    <source>
        <dbReference type="PROSITE-ProRule" id="PRU00983"/>
    </source>
</evidence>
<dbReference type="GO" id="GO:0005737">
    <property type="term" value="C:cytoplasm"/>
    <property type="evidence" value="ECO:0007669"/>
    <property type="project" value="UniProtKB-SubCell"/>
</dbReference>
<evidence type="ECO:0000313" key="5">
    <source>
        <dbReference type="EMBL" id="KAG9922804.1"/>
    </source>
</evidence>
<dbReference type="Proteomes" id="UP000729357">
    <property type="component" value="Unassembled WGS sequence"/>
</dbReference>
<evidence type="ECO:0000256" key="2">
    <source>
        <dbReference type="ARBA" id="ARBA00022490"/>
    </source>
</evidence>
<dbReference type="EMBL" id="JAHFXS010008007">
    <property type="protein sequence ID" value="KAG9922804.1"/>
    <property type="molecule type" value="Genomic_DNA"/>
</dbReference>
<accession>A0A9P8EZH2</accession>
<protein>
    <recommendedName>
        <fullName evidence="4">C2 DOCK-type domain-containing protein</fullName>
    </recommendedName>
</protein>
<keyword evidence="6" id="KW-1185">Reference proteome</keyword>
<dbReference type="PANTHER" id="PTHR45653">
    <property type="entry name" value="DEDICATOR OF CYTOKINESIS"/>
    <property type="match status" value="1"/>
</dbReference>
<dbReference type="Pfam" id="PF16172">
    <property type="entry name" value="DOCK_N"/>
    <property type="match status" value="1"/>
</dbReference>
<evidence type="ECO:0000313" key="6">
    <source>
        <dbReference type="Proteomes" id="UP000729357"/>
    </source>
</evidence>
<dbReference type="AlphaFoldDB" id="A0A9P8EZH2"/>
<dbReference type="Pfam" id="PF14429">
    <property type="entry name" value="DOCK-C2"/>
    <property type="match status" value="1"/>
</dbReference>
<dbReference type="InterPro" id="IPR027007">
    <property type="entry name" value="C2_DOCK-type_domain"/>
</dbReference>
<reference evidence="5" key="1">
    <citation type="journal article" date="2021" name="J Fungi (Basel)">
        <title>Virulence traits and population genomics of the black yeast Aureobasidium melanogenum.</title>
        <authorList>
            <person name="Cernosa A."/>
            <person name="Sun X."/>
            <person name="Gostincar C."/>
            <person name="Fang C."/>
            <person name="Gunde-Cimerman N."/>
            <person name="Song Z."/>
        </authorList>
    </citation>
    <scope>NUCLEOTIDE SEQUENCE</scope>
    <source>
        <strain evidence="5">EXF-9298</strain>
    </source>
</reference>
<name>A0A9P8EZH2_AURME</name>
<dbReference type="GO" id="GO:0031267">
    <property type="term" value="F:small GTPase binding"/>
    <property type="evidence" value="ECO:0007669"/>
    <property type="project" value="TreeGrafter"/>
</dbReference>
<dbReference type="InterPro" id="IPR026791">
    <property type="entry name" value="DOCK"/>
</dbReference>
<dbReference type="PANTHER" id="PTHR45653:SF10">
    <property type="entry name" value="MYOBLAST CITY, ISOFORM B"/>
    <property type="match status" value="1"/>
</dbReference>
<dbReference type="GO" id="GO:0007264">
    <property type="term" value="P:small GTPase-mediated signal transduction"/>
    <property type="evidence" value="ECO:0007669"/>
    <property type="project" value="InterPro"/>
</dbReference>
<dbReference type="GO" id="GO:0005886">
    <property type="term" value="C:plasma membrane"/>
    <property type="evidence" value="ECO:0007669"/>
    <property type="project" value="TreeGrafter"/>
</dbReference>
<keyword evidence="2" id="KW-0963">Cytoplasm</keyword>
<comment type="similarity">
    <text evidence="3">Belongs to the DOCK family.</text>
</comment>
<dbReference type="InterPro" id="IPR032376">
    <property type="entry name" value="DOCK_N"/>
</dbReference>
<proteinExistence type="inferred from homology"/>
<evidence type="ECO:0000256" key="1">
    <source>
        <dbReference type="ARBA" id="ARBA00004496"/>
    </source>
</evidence>
<comment type="subcellular location">
    <subcellularLocation>
        <location evidence="1">Cytoplasm</location>
    </subcellularLocation>
</comment>
<gene>
    <name evidence="5" type="ORF">KCU98_g21912</name>
</gene>
<evidence type="ECO:0000259" key="4">
    <source>
        <dbReference type="PROSITE" id="PS51650"/>
    </source>
</evidence>